<sequence length="47" mass="5364">MKLFLKTKRQTNRRARPPQHAFPQKMRAKRDTAVELSKNGTLSGGLV</sequence>
<reference evidence="2 3" key="1">
    <citation type="submission" date="2018-04" db="EMBL/GenBank/DDBJ databases">
        <title>Genomic Encyclopedia of Archaeal and Bacterial Type Strains, Phase II (KMG-II): from individual species to whole genera.</title>
        <authorList>
            <person name="Goeker M."/>
        </authorList>
    </citation>
    <scope>NUCLEOTIDE SEQUENCE [LARGE SCALE GENOMIC DNA]</scope>
    <source>
        <strain evidence="2 3">DSM 100977</strain>
    </source>
</reference>
<name>A0A2T6BLF5_9RHOB</name>
<dbReference type="EMBL" id="QBKS01000001">
    <property type="protein sequence ID" value="PTX56885.1"/>
    <property type="molecule type" value="Genomic_DNA"/>
</dbReference>
<accession>A0A2T6BLF5</accession>
<proteinExistence type="predicted"/>
<evidence type="ECO:0000313" key="3">
    <source>
        <dbReference type="Proteomes" id="UP000243978"/>
    </source>
</evidence>
<keyword evidence="3" id="KW-1185">Reference proteome</keyword>
<comment type="caution">
    <text evidence="2">The sequence shown here is derived from an EMBL/GenBank/DDBJ whole genome shotgun (WGS) entry which is preliminary data.</text>
</comment>
<evidence type="ECO:0000313" key="2">
    <source>
        <dbReference type="EMBL" id="PTX56885.1"/>
    </source>
</evidence>
<feature type="compositionally biased region" description="Basic residues" evidence="1">
    <location>
        <begin position="1"/>
        <end position="17"/>
    </location>
</feature>
<dbReference type="AlphaFoldDB" id="A0A2T6BLF5"/>
<feature type="region of interest" description="Disordered" evidence="1">
    <location>
        <begin position="1"/>
        <end position="31"/>
    </location>
</feature>
<evidence type="ECO:0000256" key="1">
    <source>
        <dbReference type="SAM" id="MobiDB-lite"/>
    </source>
</evidence>
<gene>
    <name evidence="2" type="ORF">C8N43_1550</name>
</gene>
<dbReference type="Proteomes" id="UP000243978">
    <property type="component" value="Unassembled WGS sequence"/>
</dbReference>
<organism evidence="2 3">
    <name type="scientific">Litoreibacter ponti</name>
    <dbReference type="NCBI Taxonomy" id="1510457"/>
    <lineage>
        <taxon>Bacteria</taxon>
        <taxon>Pseudomonadati</taxon>
        <taxon>Pseudomonadota</taxon>
        <taxon>Alphaproteobacteria</taxon>
        <taxon>Rhodobacterales</taxon>
        <taxon>Roseobacteraceae</taxon>
        <taxon>Litoreibacter</taxon>
    </lineage>
</organism>
<protein>
    <submittedName>
        <fullName evidence="2">Uncharacterized protein</fullName>
    </submittedName>
</protein>